<evidence type="ECO:0000313" key="3">
    <source>
        <dbReference type="EMBL" id="SFK24827.1"/>
    </source>
</evidence>
<feature type="chain" id="PRO_5011464535" evidence="2">
    <location>
        <begin position="23"/>
        <end position="318"/>
    </location>
</feature>
<dbReference type="AlphaFoldDB" id="A0A1I3XYW9"/>
<keyword evidence="4" id="KW-1185">Reference proteome</keyword>
<proteinExistence type="inferred from homology"/>
<protein>
    <submittedName>
        <fullName evidence="3">Tripartite-type tricarboxylate transporter, receptor component TctC</fullName>
    </submittedName>
</protein>
<dbReference type="PANTHER" id="PTHR42928:SF5">
    <property type="entry name" value="BLR1237 PROTEIN"/>
    <property type="match status" value="1"/>
</dbReference>
<dbReference type="InterPro" id="IPR006311">
    <property type="entry name" value="TAT_signal"/>
</dbReference>
<dbReference type="InterPro" id="IPR005064">
    <property type="entry name" value="BUG"/>
</dbReference>
<feature type="signal peptide" evidence="2">
    <location>
        <begin position="1"/>
        <end position="22"/>
    </location>
</feature>
<evidence type="ECO:0000256" key="1">
    <source>
        <dbReference type="ARBA" id="ARBA00006987"/>
    </source>
</evidence>
<dbReference type="Gene3D" id="3.40.190.10">
    <property type="entry name" value="Periplasmic binding protein-like II"/>
    <property type="match status" value="1"/>
</dbReference>
<organism evidence="3 4">
    <name type="scientific">Falsiroseomonas stagni DSM 19981</name>
    <dbReference type="NCBI Taxonomy" id="1123062"/>
    <lineage>
        <taxon>Bacteria</taxon>
        <taxon>Pseudomonadati</taxon>
        <taxon>Pseudomonadota</taxon>
        <taxon>Alphaproteobacteria</taxon>
        <taxon>Acetobacterales</taxon>
        <taxon>Roseomonadaceae</taxon>
        <taxon>Falsiroseomonas</taxon>
    </lineage>
</organism>
<comment type="similarity">
    <text evidence="1">Belongs to the UPF0065 (bug) family.</text>
</comment>
<keyword evidence="3" id="KW-0675">Receptor</keyword>
<sequence>MPRRRQLLATAAGLLAARQAAAQAEATRIIVNFTPGGSLDGTARLLAEHAMRDGRGTVVVENRPGAGGNIGAAAVARARPDGRTLLAALDTGLTVNPHLFRDMGFDPLRDLVPVAHLGSFQLVLLVHPAHPATDLRSFLEGARRSPAFYASGSVGSPGHLAMEHLRQSAGLPTTALEHVPQRGNPEALTAIVSGTVPAGFLAIGGGPDLVRSGRLRALAVSGAERAAVLPEVPTVAESGFPGFEVRVANLLLAPRGTPDAVLAEWATVSQAAMAGEAARGRLPGWGIDPWPGGDLPALLAANNARWGRVVREAGMRLD</sequence>
<dbReference type="Proteomes" id="UP000199473">
    <property type="component" value="Unassembled WGS sequence"/>
</dbReference>
<evidence type="ECO:0000256" key="2">
    <source>
        <dbReference type="SAM" id="SignalP"/>
    </source>
</evidence>
<dbReference type="RefSeq" id="WP_175533716.1">
    <property type="nucleotide sequence ID" value="NZ_FOSQ01000001.1"/>
</dbReference>
<dbReference type="InterPro" id="IPR042100">
    <property type="entry name" value="Bug_dom1"/>
</dbReference>
<dbReference type="SUPFAM" id="SSF53850">
    <property type="entry name" value="Periplasmic binding protein-like II"/>
    <property type="match status" value="1"/>
</dbReference>
<dbReference type="PANTHER" id="PTHR42928">
    <property type="entry name" value="TRICARBOXYLATE-BINDING PROTEIN"/>
    <property type="match status" value="1"/>
</dbReference>
<accession>A0A1I3XYW9</accession>
<keyword evidence="2" id="KW-0732">Signal</keyword>
<dbReference type="EMBL" id="FOSQ01000001">
    <property type="protein sequence ID" value="SFK24827.1"/>
    <property type="molecule type" value="Genomic_DNA"/>
</dbReference>
<dbReference type="STRING" id="1123062.SAMN02745775_101787"/>
<gene>
    <name evidence="3" type="ORF">SAMN02745775_101787</name>
</gene>
<dbReference type="Gene3D" id="3.40.190.150">
    <property type="entry name" value="Bordetella uptake gene, domain 1"/>
    <property type="match status" value="1"/>
</dbReference>
<reference evidence="3 4" key="1">
    <citation type="submission" date="2016-10" db="EMBL/GenBank/DDBJ databases">
        <authorList>
            <person name="de Groot N.N."/>
        </authorList>
    </citation>
    <scope>NUCLEOTIDE SEQUENCE [LARGE SCALE GENOMIC DNA]</scope>
    <source>
        <strain evidence="3 4">DSM 19981</strain>
    </source>
</reference>
<dbReference type="Pfam" id="PF03401">
    <property type="entry name" value="TctC"/>
    <property type="match status" value="1"/>
</dbReference>
<dbReference type="PROSITE" id="PS51318">
    <property type="entry name" value="TAT"/>
    <property type="match status" value="1"/>
</dbReference>
<dbReference type="PIRSF" id="PIRSF017082">
    <property type="entry name" value="YflP"/>
    <property type="match status" value="1"/>
</dbReference>
<evidence type="ECO:0000313" key="4">
    <source>
        <dbReference type="Proteomes" id="UP000199473"/>
    </source>
</evidence>
<name>A0A1I3XYW9_9PROT</name>